<dbReference type="AlphaFoldDB" id="A0A0D2P4Y3"/>
<organism evidence="1 2">
    <name type="scientific">Hypholoma sublateritium (strain FD-334 SS-4)</name>
    <dbReference type="NCBI Taxonomy" id="945553"/>
    <lineage>
        <taxon>Eukaryota</taxon>
        <taxon>Fungi</taxon>
        <taxon>Dikarya</taxon>
        <taxon>Basidiomycota</taxon>
        <taxon>Agaricomycotina</taxon>
        <taxon>Agaricomycetes</taxon>
        <taxon>Agaricomycetidae</taxon>
        <taxon>Agaricales</taxon>
        <taxon>Agaricineae</taxon>
        <taxon>Strophariaceae</taxon>
        <taxon>Hypholoma</taxon>
    </lineage>
</organism>
<accession>A0A0D2P4Y3</accession>
<dbReference type="Proteomes" id="UP000054270">
    <property type="component" value="Unassembled WGS sequence"/>
</dbReference>
<gene>
    <name evidence="1" type="ORF">HYPSUDRAFT_569461</name>
</gene>
<dbReference type="EMBL" id="KN817541">
    <property type="protein sequence ID" value="KJA23681.1"/>
    <property type="molecule type" value="Genomic_DNA"/>
</dbReference>
<proteinExistence type="predicted"/>
<sequence length="80" mass="9376">MLHGCLRPISQRLLSESAYTRNGVKNRRKRLASRISVILAQIFLLLRIYRRCLGHPYIKAAQPSWTWICPLRIQSALDRM</sequence>
<evidence type="ECO:0000313" key="1">
    <source>
        <dbReference type="EMBL" id="KJA23681.1"/>
    </source>
</evidence>
<name>A0A0D2P4Y3_HYPSF</name>
<protein>
    <submittedName>
        <fullName evidence="1">Uncharacterized protein</fullName>
    </submittedName>
</protein>
<keyword evidence="2" id="KW-1185">Reference proteome</keyword>
<reference evidence="2" key="1">
    <citation type="submission" date="2014-04" db="EMBL/GenBank/DDBJ databases">
        <title>Evolutionary Origins and Diversification of the Mycorrhizal Mutualists.</title>
        <authorList>
            <consortium name="DOE Joint Genome Institute"/>
            <consortium name="Mycorrhizal Genomics Consortium"/>
            <person name="Kohler A."/>
            <person name="Kuo A."/>
            <person name="Nagy L.G."/>
            <person name="Floudas D."/>
            <person name="Copeland A."/>
            <person name="Barry K.W."/>
            <person name="Cichocki N."/>
            <person name="Veneault-Fourrey C."/>
            <person name="LaButti K."/>
            <person name="Lindquist E.A."/>
            <person name="Lipzen A."/>
            <person name="Lundell T."/>
            <person name="Morin E."/>
            <person name="Murat C."/>
            <person name="Riley R."/>
            <person name="Ohm R."/>
            <person name="Sun H."/>
            <person name="Tunlid A."/>
            <person name="Henrissat B."/>
            <person name="Grigoriev I.V."/>
            <person name="Hibbett D.S."/>
            <person name="Martin F."/>
        </authorList>
    </citation>
    <scope>NUCLEOTIDE SEQUENCE [LARGE SCALE GENOMIC DNA]</scope>
    <source>
        <strain evidence="2">FD-334 SS-4</strain>
    </source>
</reference>
<evidence type="ECO:0000313" key="2">
    <source>
        <dbReference type="Proteomes" id="UP000054270"/>
    </source>
</evidence>